<dbReference type="InterPro" id="IPR011707">
    <property type="entry name" value="Cu-oxidase-like_N"/>
</dbReference>
<protein>
    <recommendedName>
        <fullName evidence="6">Plastocyanin-like domain-containing protein</fullName>
    </recommendedName>
</protein>
<sequence>MMARFRWGNEEKENRSCEDCDFNVSQSGDLITVNRQNPGPAIQICQNDILVVDVVNKIPGHSLTMHWRGQPNQEAPYMDGVPLPPERTCTTRFPIRTGLGGCSEPSWSDNRTKWTRNANTTTPTPKAT</sequence>
<evidence type="ECO:0000256" key="4">
    <source>
        <dbReference type="ARBA" id="ARBA00023008"/>
    </source>
</evidence>
<comment type="caution">
    <text evidence="7">The sequence shown here is derived from an EMBL/GenBank/DDBJ whole genome shotgun (WGS) entry which is preliminary data.</text>
</comment>
<evidence type="ECO:0000256" key="5">
    <source>
        <dbReference type="SAM" id="MobiDB-lite"/>
    </source>
</evidence>
<accession>A0A8J6HWA0</accession>
<feature type="region of interest" description="Disordered" evidence="5">
    <location>
        <begin position="94"/>
        <end position="128"/>
    </location>
</feature>
<reference evidence="7" key="1">
    <citation type="journal article" date="2020" name="J Insects Food Feed">
        <title>The yellow mealworm (Tenebrio molitor) genome: a resource for the emerging insects as food and feed industry.</title>
        <authorList>
            <person name="Eriksson T."/>
            <person name="Andere A."/>
            <person name="Kelstrup H."/>
            <person name="Emery V."/>
            <person name="Picard C."/>
        </authorList>
    </citation>
    <scope>NUCLEOTIDE SEQUENCE</scope>
    <source>
        <strain evidence="7">Stoneville</strain>
        <tissue evidence="7">Whole head</tissue>
    </source>
</reference>
<keyword evidence="2" id="KW-0479">Metal-binding</keyword>
<evidence type="ECO:0000256" key="2">
    <source>
        <dbReference type="ARBA" id="ARBA00022723"/>
    </source>
</evidence>
<dbReference type="Pfam" id="PF07732">
    <property type="entry name" value="Cu-oxidase_3"/>
    <property type="match status" value="1"/>
</dbReference>
<dbReference type="InterPro" id="IPR008972">
    <property type="entry name" value="Cupredoxin"/>
</dbReference>
<evidence type="ECO:0000313" key="8">
    <source>
        <dbReference type="Proteomes" id="UP000719412"/>
    </source>
</evidence>
<keyword evidence="4" id="KW-0186">Copper</keyword>
<name>A0A8J6HWA0_TENMO</name>
<dbReference type="AlphaFoldDB" id="A0A8J6HWA0"/>
<comment type="similarity">
    <text evidence="1">Belongs to the multicopper oxidase family.</text>
</comment>
<gene>
    <name evidence="7" type="ORF">GEV33_001044</name>
</gene>
<dbReference type="GO" id="GO:0005886">
    <property type="term" value="C:plasma membrane"/>
    <property type="evidence" value="ECO:0007669"/>
    <property type="project" value="TreeGrafter"/>
</dbReference>
<keyword evidence="8" id="KW-1185">Reference proteome</keyword>
<dbReference type="Gene3D" id="2.60.40.420">
    <property type="entry name" value="Cupredoxins - blue copper proteins"/>
    <property type="match status" value="1"/>
</dbReference>
<dbReference type="PANTHER" id="PTHR11709:SF394">
    <property type="entry name" value="FI03373P-RELATED"/>
    <property type="match status" value="1"/>
</dbReference>
<evidence type="ECO:0000313" key="7">
    <source>
        <dbReference type="EMBL" id="KAH0821747.1"/>
    </source>
</evidence>
<dbReference type="EMBL" id="JABDTM020006355">
    <property type="protein sequence ID" value="KAH0821747.1"/>
    <property type="molecule type" value="Genomic_DNA"/>
</dbReference>
<dbReference type="Proteomes" id="UP000719412">
    <property type="component" value="Unassembled WGS sequence"/>
</dbReference>
<keyword evidence="3" id="KW-0560">Oxidoreductase</keyword>
<dbReference type="GO" id="GO:0005507">
    <property type="term" value="F:copper ion binding"/>
    <property type="evidence" value="ECO:0007669"/>
    <property type="project" value="InterPro"/>
</dbReference>
<dbReference type="GO" id="GO:0006826">
    <property type="term" value="P:iron ion transport"/>
    <property type="evidence" value="ECO:0007669"/>
    <property type="project" value="TreeGrafter"/>
</dbReference>
<reference evidence="7" key="2">
    <citation type="submission" date="2021-08" db="EMBL/GenBank/DDBJ databases">
        <authorList>
            <person name="Eriksson T."/>
        </authorList>
    </citation>
    <scope>NUCLEOTIDE SEQUENCE</scope>
    <source>
        <strain evidence="7">Stoneville</strain>
        <tissue evidence="7">Whole head</tissue>
    </source>
</reference>
<evidence type="ECO:0000256" key="1">
    <source>
        <dbReference type="ARBA" id="ARBA00010609"/>
    </source>
</evidence>
<feature type="compositionally biased region" description="Low complexity" evidence="5">
    <location>
        <begin position="115"/>
        <end position="128"/>
    </location>
</feature>
<dbReference type="PANTHER" id="PTHR11709">
    <property type="entry name" value="MULTI-COPPER OXIDASE"/>
    <property type="match status" value="1"/>
</dbReference>
<dbReference type="GO" id="GO:0016491">
    <property type="term" value="F:oxidoreductase activity"/>
    <property type="evidence" value="ECO:0007669"/>
    <property type="project" value="UniProtKB-KW"/>
</dbReference>
<evidence type="ECO:0000259" key="6">
    <source>
        <dbReference type="Pfam" id="PF07732"/>
    </source>
</evidence>
<dbReference type="SUPFAM" id="SSF49503">
    <property type="entry name" value="Cupredoxins"/>
    <property type="match status" value="1"/>
</dbReference>
<feature type="domain" description="Plastocyanin-like" evidence="6">
    <location>
        <begin position="23"/>
        <end position="95"/>
    </location>
</feature>
<organism evidence="7 8">
    <name type="scientific">Tenebrio molitor</name>
    <name type="common">Yellow mealworm beetle</name>
    <dbReference type="NCBI Taxonomy" id="7067"/>
    <lineage>
        <taxon>Eukaryota</taxon>
        <taxon>Metazoa</taxon>
        <taxon>Ecdysozoa</taxon>
        <taxon>Arthropoda</taxon>
        <taxon>Hexapoda</taxon>
        <taxon>Insecta</taxon>
        <taxon>Pterygota</taxon>
        <taxon>Neoptera</taxon>
        <taxon>Endopterygota</taxon>
        <taxon>Coleoptera</taxon>
        <taxon>Polyphaga</taxon>
        <taxon>Cucujiformia</taxon>
        <taxon>Tenebrionidae</taxon>
        <taxon>Tenebrio</taxon>
    </lineage>
</organism>
<dbReference type="InterPro" id="IPR045087">
    <property type="entry name" value="Cu-oxidase_fam"/>
</dbReference>
<proteinExistence type="inferred from homology"/>
<evidence type="ECO:0000256" key="3">
    <source>
        <dbReference type="ARBA" id="ARBA00023002"/>
    </source>
</evidence>